<proteinExistence type="predicted"/>
<sequence length="107" mass="12036">MHKLPNSFHNFRVCARGRSPRPLSFSPAGLAVARSVLALETNMEIAPTLETQRRKGELVVPSFLPPPHPHQHFTLSHLGTFLVQSREPSTRSSKMDEDSHRNKMVAE</sequence>
<evidence type="ECO:0000313" key="2">
    <source>
        <dbReference type="EMBL" id="CAD7595645.1"/>
    </source>
</evidence>
<feature type="region of interest" description="Disordered" evidence="1">
    <location>
        <begin position="84"/>
        <end position="107"/>
    </location>
</feature>
<dbReference type="AlphaFoldDB" id="A0A7R9JZF6"/>
<gene>
    <name evidence="2" type="ORF">TGEB3V08_LOCUS6116</name>
</gene>
<organism evidence="2">
    <name type="scientific">Timema genevievae</name>
    <name type="common">Walking stick</name>
    <dbReference type="NCBI Taxonomy" id="629358"/>
    <lineage>
        <taxon>Eukaryota</taxon>
        <taxon>Metazoa</taxon>
        <taxon>Ecdysozoa</taxon>
        <taxon>Arthropoda</taxon>
        <taxon>Hexapoda</taxon>
        <taxon>Insecta</taxon>
        <taxon>Pterygota</taxon>
        <taxon>Neoptera</taxon>
        <taxon>Polyneoptera</taxon>
        <taxon>Phasmatodea</taxon>
        <taxon>Timematodea</taxon>
        <taxon>Timematoidea</taxon>
        <taxon>Timematidae</taxon>
        <taxon>Timema</taxon>
    </lineage>
</organism>
<evidence type="ECO:0000256" key="1">
    <source>
        <dbReference type="SAM" id="MobiDB-lite"/>
    </source>
</evidence>
<reference evidence="2" key="1">
    <citation type="submission" date="2020-11" db="EMBL/GenBank/DDBJ databases">
        <authorList>
            <person name="Tran Van P."/>
        </authorList>
    </citation>
    <scope>NUCLEOTIDE SEQUENCE</scope>
</reference>
<dbReference type="EMBL" id="OE841417">
    <property type="protein sequence ID" value="CAD7595645.1"/>
    <property type="molecule type" value="Genomic_DNA"/>
</dbReference>
<name>A0A7R9JZF6_TIMGE</name>
<feature type="compositionally biased region" description="Basic and acidic residues" evidence="1">
    <location>
        <begin position="93"/>
        <end position="107"/>
    </location>
</feature>
<protein>
    <submittedName>
        <fullName evidence="2">Uncharacterized protein</fullName>
    </submittedName>
</protein>
<accession>A0A7R9JZF6</accession>